<dbReference type="InterPro" id="IPR001810">
    <property type="entry name" value="F-box_dom"/>
</dbReference>
<dbReference type="EMBL" id="OX459118">
    <property type="protein sequence ID" value="CAI9090713.1"/>
    <property type="molecule type" value="Genomic_DNA"/>
</dbReference>
<reference evidence="2" key="1">
    <citation type="submission" date="2023-03" db="EMBL/GenBank/DDBJ databases">
        <authorList>
            <person name="Julca I."/>
        </authorList>
    </citation>
    <scope>NUCLEOTIDE SEQUENCE</scope>
</reference>
<dbReference type="InterPro" id="IPR036047">
    <property type="entry name" value="F-box-like_dom_sf"/>
</dbReference>
<dbReference type="Proteomes" id="UP001161247">
    <property type="component" value="Chromosome 1"/>
</dbReference>
<accession>A0AAV1C6T0</accession>
<keyword evidence="3" id="KW-1185">Reference proteome</keyword>
<dbReference type="InterPro" id="IPR017451">
    <property type="entry name" value="F-box-assoc_interact_dom"/>
</dbReference>
<protein>
    <submittedName>
        <fullName evidence="2">OLC1v1025540C1</fullName>
    </submittedName>
</protein>
<dbReference type="SUPFAM" id="SSF81383">
    <property type="entry name" value="F-box domain"/>
    <property type="match status" value="1"/>
</dbReference>
<name>A0AAV1C6T0_OLDCO</name>
<dbReference type="Pfam" id="PF00646">
    <property type="entry name" value="F-box"/>
    <property type="match status" value="1"/>
</dbReference>
<organism evidence="2 3">
    <name type="scientific">Oldenlandia corymbosa var. corymbosa</name>
    <dbReference type="NCBI Taxonomy" id="529605"/>
    <lineage>
        <taxon>Eukaryota</taxon>
        <taxon>Viridiplantae</taxon>
        <taxon>Streptophyta</taxon>
        <taxon>Embryophyta</taxon>
        <taxon>Tracheophyta</taxon>
        <taxon>Spermatophyta</taxon>
        <taxon>Magnoliopsida</taxon>
        <taxon>eudicotyledons</taxon>
        <taxon>Gunneridae</taxon>
        <taxon>Pentapetalae</taxon>
        <taxon>asterids</taxon>
        <taxon>lamiids</taxon>
        <taxon>Gentianales</taxon>
        <taxon>Rubiaceae</taxon>
        <taxon>Rubioideae</taxon>
        <taxon>Spermacoceae</taxon>
        <taxon>Hedyotis-Oldenlandia complex</taxon>
        <taxon>Oldenlandia</taxon>
    </lineage>
</organism>
<dbReference type="CDD" id="cd22157">
    <property type="entry name" value="F-box_AtFBW1-like"/>
    <property type="match status" value="1"/>
</dbReference>
<feature type="domain" description="F-box" evidence="1">
    <location>
        <begin position="7"/>
        <end position="56"/>
    </location>
</feature>
<dbReference type="PANTHER" id="PTHR31111:SF138">
    <property type="entry name" value="F-BOX ASSOCIATED DOMAIN-CONTAINING PROTEIN"/>
    <property type="match status" value="1"/>
</dbReference>
<proteinExistence type="predicted"/>
<dbReference type="NCBIfam" id="TIGR01640">
    <property type="entry name" value="F_box_assoc_1"/>
    <property type="match status" value="1"/>
</dbReference>
<dbReference type="PROSITE" id="PS50181">
    <property type="entry name" value="FBOX"/>
    <property type="match status" value="1"/>
</dbReference>
<sequence length="402" mass="46924">MKKRRLISDSIEIPHDIIIEVLKRLPVKSLLRFKCVCKIWNSTISDPQFTETHRKCSRFRVGGNYLVAFWHYGDRIIVSFKNHDGRRSCTIPPPIHLKLKTPINSIRDRISISPPMNGLVCLYSHKGRGHALVLNITTRQILYLPKFATKFVGRLEIGFDELTGEYKVLNLYMELGTLKCAIYTIGSDSLWRKTMDPPQTIHLVPGASRACVNGNMYWLVLDDWGVITYLVAFNVGREVFRTLKFTESLTCRTRLLVLEGCLACIPIHVYAERVEHPTEIWLLGECQEDAQVLAKEKIRFPKKLSLKLALCEDSGVLPTTELLLLDSNHSKKLYVDLKEKSIKEKRYQWSHPRKDEQDKFLSSLSYEIRYIHVENMYRFKYQDDVRYSRFLYLLRNVHDLEE</sequence>
<evidence type="ECO:0000259" key="1">
    <source>
        <dbReference type="PROSITE" id="PS50181"/>
    </source>
</evidence>
<dbReference type="SMART" id="SM00256">
    <property type="entry name" value="FBOX"/>
    <property type="match status" value="1"/>
</dbReference>
<dbReference type="Gene3D" id="1.20.1280.50">
    <property type="match status" value="1"/>
</dbReference>
<dbReference type="InterPro" id="IPR013187">
    <property type="entry name" value="F-box-assoc_dom_typ3"/>
</dbReference>
<dbReference type="PANTHER" id="PTHR31111">
    <property type="entry name" value="BNAA05G37150D PROTEIN-RELATED"/>
    <property type="match status" value="1"/>
</dbReference>
<dbReference type="AlphaFoldDB" id="A0AAV1C6T0"/>
<evidence type="ECO:0000313" key="3">
    <source>
        <dbReference type="Proteomes" id="UP001161247"/>
    </source>
</evidence>
<gene>
    <name evidence="2" type="ORF">OLC1_LOCUS2804</name>
</gene>
<dbReference type="Pfam" id="PF08268">
    <property type="entry name" value="FBA_3"/>
    <property type="match status" value="1"/>
</dbReference>
<evidence type="ECO:0000313" key="2">
    <source>
        <dbReference type="EMBL" id="CAI9090713.1"/>
    </source>
</evidence>